<dbReference type="Proteomes" id="UP001150907">
    <property type="component" value="Unassembled WGS sequence"/>
</dbReference>
<feature type="compositionally biased region" description="Basic and acidic residues" evidence="2">
    <location>
        <begin position="640"/>
        <end position="649"/>
    </location>
</feature>
<keyword evidence="4" id="KW-1185">Reference proteome</keyword>
<feature type="coiled-coil region" evidence="1">
    <location>
        <begin position="208"/>
        <end position="276"/>
    </location>
</feature>
<feature type="compositionally biased region" description="Low complexity" evidence="2">
    <location>
        <begin position="579"/>
        <end position="599"/>
    </location>
</feature>
<dbReference type="AlphaFoldDB" id="A0A9W8EHJ7"/>
<accession>A0A9W8EHJ7</accession>
<feature type="compositionally biased region" description="Polar residues" evidence="2">
    <location>
        <begin position="568"/>
        <end position="578"/>
    </location>
</feature>
<feature type="compositionally biased region" description="Polar residues" evidence="2">
    <location>
        <begin position="628"/>
        <end position="639"/>
    </location>
</feature>
<reference evidence="3" key="1">
    <citation type="submission" date="2022-07" db="EMBL/GenBank/DDBJ databases">
        <title>Phylogenomic reconstructions and comparative analyses of Kickxellomycotina fungi.</title>
        <authorList>
            <person name="Reynolds N.K."/>
            <person name="Stajich J.E."/>
            <person name="Barry K."/>
            <person name="Grigoriev I.V."/>
            <person name="Crous P."/>
            <person name="Smith M.E."/>
        </authorList>
    </citation>
    <scope>NUCLEOTIDE SEQUENCE</scope>
    <source>
        <strain evidence="3">IMI 214461</strain>
    </source>
</reference>
<keyword evidence="1" id="KW-0175">Coiled coil</keyword>
<feature type="compositionally biased region" description="Low complexity" evidence="2">
    <location>
        <begin position="692"/>
        <end position="709"/>
    </location>
</feature>
<feature type="compositionally biased region" description="Basic residues" evidence="2">
    <location>
        <begin position="655"/>
        <end position="675"/>
    </location>
</feature>
<evidence type="ECO:0000256" key="2">
    <source>
        <dbReference type="SAM" id="MobiDB-lite"/>
    </source>
</evidence>
<comment type="caution">
    <text evidence="3">The sequence shown here is derived from an EMBL/GenBank/DDBJ whole genome shotgun (WGS) entry which is preliminary data.</text>
</comment>
<organism evidence="3 4">
    <name type="scientific">Coemansia thaxteri</name>
    <dbReference type="NCBI Taxonomy" id="2663907"/>
    <lineage>
        <taxon>Eukaryota</taxon>
        <taxon>Fungi</taxon>
        <taxon>Fungi incertae sedis</taxon>
        <taxon>Zoopagomycota</taxon>
        <taxon>Kickxellomycotina</taxon>
        <taxon>Kickxellomycetes</taxon>
        <taxon>Kickxellales</taxon>
        <taxon>Kickxellaceae</taxon>
        <taxon>Coemansia</taxon>
    </lineage>
</organism>
<protein>
    <submittedName>
        <fullName evidence="3">Uncharacterized protein</fullName>
    </submittedName>
</protein>
<name>A0A9W8EHJ7_9FUNG</name>
<evidence type="ECO:0000256" key="1">
    <source>
        <dbReference type="SAM" id="Coils"/>
    </source>
</evidence>
<proteinExistence type="predicted"/>
<feature type="region of interest" description="Disordered" evidence="2">
    <location>
        <begin position="558"/>
        <end position="753"/>
    </location>
</feature>
<feature type="region of interest" description="Disordered" evidence="2">
    <location>
        <begin position="526"/>
        <end position="545"/>
    </location>
</feature>
<evidence type="ECO:0000313" key="4">
    <source>
        <dbReference type="Proteomes" id="UP001150907"/>
    </source>
</evidence>
<sequence>MEQDAEVSTLMDSLNRLIQQSDEPVAPADSHLQRLEPALQLLDGKLSENGRMLGEALTKINQLTEVLLCQGKLLTQMCARQDASSRDLGVVNAEIKQARLDTAEQLQLIARAQVHFTMQAQANRSSSRGNTAGYSIDIPKDASVSVSPYSAITPTSAQISPVVLQNAVYPTTSSSHSMHSGTYGPVALHSASPVATDVRKAYEMSMALAQQQQQQRHYSQMQQQLQKQQLQQQQLQQQQLQQQQQYYQQMQQRHHSQQYLAQVASAQQNINQTQAQYAFVPAKSVSISSATPEVSTTEPSSDKLEPPVATPIGKEVHVEAHMNMQVRQQPAETATVQPTGIAQMSSNPAVANVQPQTLATAESTIVLPIASGLAHTIAPAPDPVPIVAPASAPAPVVAPVLAPAPASTPAKSAVILIADTPTTPAASKPGSAVKSAMLPLSLIKAVSPTAVVQPSKSQTNDQTAKPLGQPVPAAKSVIAAKPVAAAAAAAAKLVAVAHPTANTPSQTDSAAAAARAAIPTVLATKPVAASKPKRSEPIKLPSNNAALPSKWTLSATSTAAPVARDTLRPSTQEPTAIKSSKSAVSLSSLESGALAESRSPTPRTKGTQALPKPRGNPLLDSKLEPDAASTSNSLSQSRTRVTETRERQPVTRSPSRPRVRSTSRSRARRRRRQSRSRSNPRLYRPRSRSRSSSRSISDSRYVPRPVSRSRNSRDSGDYSADVKLTIKGRTKHQGDDDDDARRPSKYRATSPRVGSAVMFSDEVGSESNSDVDDMIERRIVRSESPDLGSEDRVAVIGIVGASSNKHSPVPHADITSRLGTRLPVYDHCSNSNDDSDHANGDKYSQLISTYSNKHDGLHSTHDEKQMPACLSNQRGSSHGRQELSSWLRDSSGVEITAARLSSVLGPFCYMSLPMISTVYRLCFGCSPMMPGVRLDEYNRALTALEGFRYWPWFKRSSQPGEPLSASIKFIQRDGNEYDRLKERILDRLRITRRGGSVVLGPLLCYYLLMLGCTPTGQLPWPVVDLMFKRVTGLGIASLRVATKDGVQRMSAEDVWIMAKTWVVDLCMFMARGSRMQYSLDMATQCNGVYTDKCRKHGGAHGDDSDGMVAKEMLVQNEEHSQLFLGIRSTELQRLYRYLVCMVGTLVDQSTLKYLKQVSESFLNLSE</sequence>
<dbReference type="EMBL" id="JANBQF010000026">
    <property type="protein sequence ID" value="KAJ2007449.1"/>
    <property type="molecule type" value="Genomic_DNA"/>
</dbReference>
<dbReference type="OrthoDB" id="5572445at2759"/>
<gene>
    <name evidence="3" type="ORF">H4R26_000774</name>
</gene>
<evidence type="ECO:0000313" key="3">
    <source>
        <dbReference type="EMBL" id="KAJ2007449.1"/>
    </source>
</evidence>